<evidence type="ECO:0000313" key="1">
    <source>
        <dbReference type="EMBL" id="CAG2144359.1"/>
    </source>
</evidence>
<organism evidence="1 2">
    <name type="scientific">Cupriavidus yeoncheonensis</name>
    <dbReference type="NCBI Taxonomy" id="1462994"/>
    <lineage>
        <taxon>Bacteria</taxon>
        <taxon>Pseudomonadati</taxon>
        <taxon>Pseudomonadota</taxon>
        <taxon>Betaproteobacteria</taxon>
        <taxon>Burkholderiales</taxon>
        <taxon>Burkholderiaceae</taxon>
        <taxon>Cupriavidus</taxon>
    </lineage>
</organism>
<reference evidence="1" key="1">
    <citation type="submission" date="2021-03" db="EMBL/GenBank/DDBJ databases">
        <authorList>
            <person name="Peeters C."/>
        </authorList>
    </citation>
    <scope>NUCLEOTIDE SEQUENCE</scope>
    <source>
        <strain evidence="1">LMG 31506</strain>
    </source>
</reference>
<dbReference type="AlphaFoldDB" id="A0A916IUF2"/>
<evidence type="ECO:0008006" key="3">
    <source>
        <dbReference type="Google" id="ProtNLM"/>
    </source>
</evidence>
<comment type="caution">
    <text evidence="1">The sequence shown here is derived from an EMBL/GenBank/DDBJ whole genome shotgun (WGS) entry which is preliminary data.</text>
</comment>
<dbReference type="Pfam" id="PF06995">
    <property type="entry name" value="Phage_P2_GpU"/>
    <property type="match status" value="1"/>
</dbReference>
<evidence type="ECO:0000313" key="2">
    <source>
        <dbReference type="Proteomes" id="UP000672934"/>
    </source>
</evidence>
<keyword evidence="2" id="KW-1185">Reference proteome</keyword>
<gene>
    <name evidence="1" type="ORF">LMG31506_02989</name>
</gene>
<dbReference type="InterPro" id="IPR009734">
    <property type="entry name" value="Myoviridae_GpU"/>
</dbReference>
<dbReference type="EMBL" id="CAJPUY010000010">
    <property type="protein sequence ID" value="CAG2144359.1"/>
    <property type="molecule type" value="Genomic_DNA"/>
</dbReference>
<name>A0A916IUF2_9BURK</name>
<dbReference type="Proteomes" id="UP000672934">
    <property type="component" value="Unassembled WGS sequence"/>
</dbReference>
<proteinExistence type="predicted"/>
<protein>
    <recommendedName>
        <fullName evidence="3">Phage tail protein</fullName>
    </recommendedName>
</protein>
<accession>A0A916IUF2</accession>
<dbReference type="RefSeq" id="WP_211947942.1">
    <property type="nucleotide sequence ID" value="NZ_CAJPUY010000010.1"/>
</dbReference>
<sequence length="316" mass="32294">MDGYTTGQTMMMQLGGYQFGIATAAYQELQRTSEYRWPSQDRFGQAGALQFTGVTNEAITLQGVVYPEYRGGGGQLDTLRALAAQGQPQLMVAGNGTQLGRWVIEAVDERQGTFAAEGLPRRQEFVLKLRKFDDVTPEPASLVDAVAGGVDVGVPADADLSTLAGAKSAVAGMAQSVSDAASSVMGAASGAIASVRAAVAPAIDAGQSALGAINRSFETARDLKRAADSTVRQVQTITSVFAAGQAAHGLFNKAVALSSGASSATSVLTNVMGGASGAGGSVMRVLASARAASAQGETVIRKTMAASSDLYDKLTS</sequence>